<dbReference type="PROSITE" id="PS00763">
    <property type="entry name" value="GLUTATHIONE_PEROXID_2"/>
    <property type="match status" value="1"/>
</dbReference>
<name>A0ABP1FUN9_9CHLO</name>
<accession>A0ABP1FUN9</accession>
<feature type="region of interest" description="Disordered" evidence="5">
    <location>
        <begin position="1"/>
        <end position="23"/>
    </location>
</feature>
<keyword evidence="7" id="KW-1185">Reference proteome</keyword>
<comment type="caution">
    <text evidence="6">The sequence shown here is derived from an EMBL/GenBank/DDBJ whole genome shotgun (WGS) entry which is preliminary data.</text>
</comment>
<dbReference type="PANTHER" id="PTHR11592">
    <property type="entry name" value="GLUTATHIONE PEROXIDASE"/>
    <property type="match status" value="1"/>
</dbReference>
<proteinExistence type="inferred from homology"/>
<evidence type="ECO:0000256" key="4">
    <source>
        <dbReference type="RuleBase" id="RU000499"/>
    </source>
</evidence>
<keyword evidence="2 4" id="KW-0575">Peroxidase</keyword>
<protein>
    <recommendedName>
        <fullName evidence="4">Glutathione peroxidase</fullName>
    </recommendedName>
</protein>
<dbReference type="Proteomes" id="UP001497392">
    <property type="component" value="Unassembled WGS sequence"/>
</dbReference>
<evidence type="ECO:0000256" key="5">
    <source>
        <dbReference type="SAM" id="MobiDB-lite"/>
    </source>
</evidence>
<dbReference type="Pfam" id="PF00255">
    <property type="entry name" value="GSHPx"/>
    <property type="match status" value="1"/>
</dbReference>
<evidence type="ECO:0000256" key="1">
    <source>
        <dbReference type="ARBA" id="ARBA00006926"/>
    </source>
</evidence>
<reference evidence="6 7" key="1">
    <citation type="submission" date="2024-06" db="EMBL/GenBank/DDBJ databases">
        <authorList>
            <person name="Kraege A."/>
            <person name="Thomma B."/>
        </authorList>
    </citation>
    <scope>NUCLEOTIDE SEQUENCE [LARGE SCALE GENOMIC DNA]</scope>
</reference>
<evidence type="ECO:0000256" key="2">
    <source>
        <dbReference type="ARBA" id="ARBA00022559"/>
    </source>
</evidence>
<keyword evidence="3 4" id="KW-0560">Oxidoreductase</keyword>
<gene>
    <name evidence="6" type="primary">g6155</name>
    <name evidence="6" type="ORF">VP750_LOCUS5273</name>
</gene>
<dbReference type="PROSITE" id="PS51355">
    <property type="entry name" value="GLUTATHIONE_PEROXID_3"/>
    <property type="match status" value="1"/>
</dbReference>
<evidence type="ECO:0000256" key="3">
    <source>
        <dbReference type="ARBA" id="ARBA00023002"/>
    </source>
</evidence>
<dbReference type="InterPro" id="IPR029760">
    <property type="entry name" value="GPX_CS"/>
</dbReference>
<evidence type="ECO:0000313" key="6">
    <source>
        <dbReference type="EMBL" id="CAL5223614.1"/>
    </source>
</evidence>
<dbReference type="InterPro" id="IPR000889">
    <property type="entry name" value="Glutathione_peroxidase"/>
</dbReference>
<dbReference type="PRINTS" id="PR01011">
    <property type="entry name" value="GLUTPROXDASE"/>
</dbReference>
<dbReference type="PANTHER" id="PTHR11592:SF78">
    <property type="entry name" value="GLUTATHIONE PEROXIDASE"/>
    <property type="match status" value="1"/>
</dbReference>
<dbReference type="SUPFAM" id="SSF52833">
    <property type="entry name" value="Thioredoxin-like"/>
    <property type="match status" value="1"/>
</dbReference>
<evidence type="ECO:0000313" key="7">
    <source>
        <dbReference type="Proteomes" id="UP001497392"/>
    </source>
</evidence>
<comment type="similarity">
    <text evidence="1 4">Belongs to the glutathione peroxidase family.</text>
</comment>
<sequence>MQVCVASQAPRAPAAGISHGRTPRARANAAARHLTMATAHPASGADRDYSRRTALIAGVSGAALLAAPQYAFAADESAYDFKNRNYSALRTLYDKYRSAGFNLIGFPCNQFGGQAPKSSDGEREAAFSKFGFEFPIMDKIEVNGKNAHPLYSYLKKATKTGDLEWNYVKFLVGRDGVPRKRFNSLYNPKDFEGDVRALLARREALPPECKQHPGRKVCKVEDAEISMA</sequence>
<dbReference type="Gene3D" id="3.40.30.10">
    <property type="entry name" value="Glutaredoxin"/>
    <property type="match status" value="1"/>
</dbReference>
<dbReference type="InterPro" id="IPR036249">
    <property type="entry name" value="Thioredoxin-like_sf"/>
</dbReference>
<dbReference type="EMBL" id="CAXHTA020000009">
    <property type="protein sequence ID" value="CAL5223614.1"/>
    <property type="molecule type" value="Genomic_DNA"/>
</dbReference>
<dbReference type="CDD" id="cd00340">
    <property type="entry name" value="GSH_Peroxidase"/>
    <property type="match status" value="1"/>
</dbReference>
<organism evidence="6 7">
    <name type="scientific">Coccomyxa viridis</name>
    <dbReference type="NCBI Taxonomy" id="1274662"/>
    <lineage>
        <taxon>Eukaryota</taxon>
        <taxon>Viridiplantae</taxon>
        <taxon>Chlorophyta</taxon>
        <taxon>core chlorophytes</taxon>
        <taxon>Trebouxiophyceae</taxon>
        <taxon>Trebouxiophyceae incertae sedis</taxon>
        <taxon>Coccomyxaceae</taxon>
        <taxon>Coccomyxa</taxon>
    </lineage>
</organism>